<evidence type="ECO:0000256" key="7">
    <source>
        <dbReference type="SAM" id="Phobius"/>
    </source>
</evidence>
<dbReference type="SUPFAM" id="SSF49354">
    <property type="entry name" value="PapD-like"/>
    <property type="match status" value="1"/>
</dbReference>
<keyword evidence="10" id="KW-1185">Reference proteome</keyword>
<feature type="domain" description="MSP" evidence="8">
    <location>
        <begin position="2"/>
        <end position="126"/>
    </location>
</feature>
<dbReference type="GO" id="GO:0033149">
    <property type="term" value="F:FFAT motif binding"/>
    <property type="evidence" value="ECO:0007669"/>
    <property type="project" value="TreeGrafter"/>
</dbReference>
<dbReference type="PANTHER" id="PTHR10809">
    <property type="entry name" value="VESICLE-ASSOCIATED MEMBRANE PROTEIN-ASSOCIATED PROTEIN"/>
    <property type="match status" value="1"/>
</dbReference>
<dbReference type="FunFam" id="2.60.40.10:FF:000813">
    <property type="entry name" value="Vesicle-associated protein 1-1"/>
    <property type="match status" value="1"/>
</dbReference>
<dbReference type="InterPro" id="IPR013783">
    <property type="entry name" value="Ig-like_fold"/>
</dbReference>
<dbReference type="InterPro" id="IPR000535">
    <property type="entry name" value="MSP_dom"/>
</dbReference>
<name>A0AAD7Y204_9FUNG</name>
<dbReference type="GO" id="GO:1902647">
    <property type="term" value="P:negative regulation of 1-phosphatidyl-1D-myo-inositol 4,5-bisphosphate biosynthetic process"/>
    <property type="evidence" value="ECO:0007669"/>
    <property type="project" value="UniProtKB-ARBA"/>
</dbReference>
<evidence type="ECO:0000256" key="5">
    <source>
        <dbReference type="ARBA" id="ARBA00023136"/>
    </source>
</evidence>
<dbReference type="GO" id="GO:0160219">
    <property type="term" value="C:cortical endoplasmic reticulum membrane"/>
    <property type="evidence" value="ECO:0007669"/>
    <property type="project" value="UniProtKB-ARBA"/>
</dbReference>
<dbReference type="Gene3D" id="2.60.40.10">
    <property type="entry name" value="Immunoglobulins"/>
    <property type="match status" value="1"/>
</dbReference>
<accession>A0AAD7Y204</accession>
<evidence type="ECO:0000259" key="8">
    <source>
        <dbReference type="PROSITE" id="PS50202"/>
    </source>
</evidence>
<dbReference type="GO" id="GO:0090158">
    <property type="term" value="P:endoplasmic reticulum membrane organization"/>
    <property type="evidence" value="ECO:0007669"/>
    <property type="project" value="TreeGrafter"/>
</dbReference>
<dbReference type="Pfam" id="PF00635">
    <property type="entry name" value="Motile_Sperm"/>
    <property type="match status" value="1"/>
</dbReference>
<feature type="region of interest" description="Disordered" evidence="6">
    <location>
        <begin position="129"/>
        <end position="257"/>
    </location>
</feature>
<evidence type="ECO:0000256" key="4">
    <source>
        <dbReference type="ARBA" id="ARBA00022989"/>
    </source>
</evidence>
<dbReference type="GO" id="GO:0061709">
    <property type="term" value="P:reticulophagy"/>
    <property type="evidence" value="ECO:0007669"/>
    <property type="project" value="UniProtKB-ARBA"/>
</dbReference>
<feature type="compositionally biased region" description="Basic and acidic residues" evidence="6">
    <location>
        <begin position="184"/>
        <end position="197"/>
    </location>
</feature>
<evidence type="ECO:0000313" key="10">
    <source>
        <dbReference type="Proteomes" id="UP001234581"/>
    </source>
</evidence>
<comment type="similarity">
    <text evidence="2">Belongs to the VAMP-associated protein (VAP) (TC 9.B.17) family.</text>
</comment>
<dbReference type="GeneID" id="83211947"/>
<feature type="compositionally biased region" description="Basic and acidic residues" evidence="6">
    <location>
        <begin position="281"/>
        <end position="300"/>
    </location>
</feature>
<organism evidence="9 10">
    <name type="scientific">Lichtheimia ornata</name>
    <dbReference type="NCBI Taxonomy" id="688661"/>
    <lineage>
        <taxon>Eukaryota</taxon>
        <taxon>Fungi</taxon>
        <taxon>Fungi incertae sedis</taxon>
        <taxon>Mucoromycota</taxon>
        <taxon>Mucoromycotina</taxon>
        <taxon>Mucoromycetes</taxon>
        <taxon>Mucorales</taxon>
        <taxon>Lichtheimiaceae</taxon>
        <taxon>Lichtheimia</taxon>
    </lineage>
</organism>
<evidence type="ECO:0000256" key="2">
    <source>
        <dbReference type="ARBA" id="ARBA00008932"/>
    </source>
</evidence>
<dbReference type="GO" id="GO:0001786">
    <property type="term" value="F:phosphatidylserine binding"/>
    <property type="evidence" value="ECO:0007669"/>
    <property type="project" value="UniProtKB-ARBA"/>
</dbReference>
<dbReference type="AlphaFoldDB" id="A0AAD7Y204"/>
<dbReference type="Proteomes" id="UP001234581">
    <property type="component" value="Unassembled WGS sequence"/>
</dbReference>
<dbReference type="InterPro" id="IPR008962">
    <property type="entry name" value="PapD-like_sf"/>
</dbReference>
<dbReference type="PANTHER" id="PTHR10809:SF6">
    <property type="entry name" value="AT11025P-RELATED"/>
    <property type="match status" value="1"/>
</dbReference>
<keyword evidence="3 7" id="KW-0812">Transmembrane</keyword>
<feature type="region of interest" description="Disordered" evidence="6">
    <location>
        <begin position="270"/>
        <end position="300"/>
    </location>
</feature>
<dbReference type="GO" id="GO:0035091">
    <property type="term" value="F:phosphatidylinositol binding"/>
    <property type="evidence" value="ECO:0007669"/>
    <property type="project" value="UniProtKB-ARBA"/>
</dbReference>
<keyword evidence="5 7" id="KW-0472">Membrane</keyword>
<evidence type="ECO:0000256" key="3">
    <source>
        <dbReference type="ARBA" id="ARBA00022692"/>
    </source>
</evidence>
<comment type="subcellular location">
    <subcellularLocation>
        <location evidence="1">Membrane</location>
        <topology evidence="1">Single-pass type IV membrane protein</topology>
    </subcellularLocation>
</comment>
<evidence type="ECO:0000256" key="1">
    <source>
        <dbReference type="ARBA" id="ARBA00004211"/>
    </source>
</evidence>
<reference evidence="9 10" key="1">
    <citation type="submission" date="2023-03" db="EMBL/GenBank/DDBJ databases">
        <title>Genome sequence of Lichtheimia ornata CBS 291.66.</title>
        <authorList>
            <person name="Mohabir J.T."/>
            <person name="Shea T.P."/>
            <person name="Kurbessoian T."/>
            <person name="Berby B."/>
            <person name="Fontaine J."/>
            <person name="Livny J."/>
            <person name="Gnirke A."/>
            <person name="Stajich J.E."/>
            <person name="Cuomo C.A."/>
        </authorList>
    </citation>
    <scope>NUCLEOTIDE SEQUENCE [LARGE SCALE GENOMIC DNA]</scope>
    <source>
        <strain evidence="9">CBS 291.66</strain>
    </source>
</reference>
<dbReference type="InterPro" id="IPR016763">
    <property type="entry name" value="VAP"/>
</dbReference>
<sequence length="379" mass="41782">MSVQLNPEAQLTFKRPLTQVTKELLLVTNNNDDPVMFKVKTTAPKQYCVRPNAGRIEPKSQVEVQVILQPFKEEPPSDFKCKDKFLVQTAVIKPAHEALPIAEMWSLTEQEDRQGIFQQKIKCVFLPPEEQPAQQQEEQPAPKEQPAVVEEQQAEPVEPVTATSTTAPAIDTIPPPSQPPVAEVPKEEEKVEPKPEPIPDAVAAPPVVEEETKPEPVVAEPKPTPVAAPAPLIVDQAPEPKPRSMPPAAAAAPIEKPVVDEKPIIEEKPVINEQPPQPIVTEKKHQEEDGEKKTLKDELQSARELIEQLRKQVTTLQKEQEATGNGGKGSRKLASTVQPLDAVHQHLAALEKPNVTEGYPPQVVLAVAALVFVFTYLFF</sequence>
<dbReference type="GO" id="GO:0140506">
    <property type="term" value="F:endoplasmic reticulum-autophagosome adaptor activity"/>
    <property type="evidence" value="ECO:0007669"/>
    <property type="project" value="UniProtKB-ARBA"/>
</dbReference>
<dbReference type="RefSeq" id="XP_058344470.1">
    <property type="nucleotide sequence ID" value="XM_058484593.1"/>
</dbReference>
<gene>
    <name evidence="9" type="ORF">O0I10_004534</name>
</gene>
<protein>
    <recommendedName>
        <fullName evidence="8">MSP domain-containing protein</fullName>
    </recommendedName>
</protein>
<proteinExistence type="inferred from homology"/>
<dbReference type="PROSITE" id="PS50202">
    <property type="entry name" value="MSP"/>
    <property type="match status" value="1"/>
</dbReference>
<feature type="compositionally biased region" description="Low complexity" evidence="6">
    <location>
        <begin position="129"/>
        <end position="172"/>
    </location>
</feature>
<keyword evidence="4 7" id="KW-1133">Transmembrane helix</keyword>
<dbReference type="GO" id="GO:0051685">
    <property type="term" value="P:maintenance of ER location"/>
    <property type="evidence" value="ECO:0007669"/>
    <property type="project" value="UniProtKB-ARBA"/>
</dbReference>
<dbReference type="EMBL" id="JARTCD010000017">
    <property type="protein sequence ID" value="KAJ8659557.1"/>
    <property type="molecule type" value="Genomic_DNA"/>
</dbReference>
<dbReference type="GO" id="GO:0061817">
    <property type="term" value="P:endoplasmic reticulum-plasma membrane tethering"/>
    <property type="evidence" value="ECO:0007669"/>
    <property type="project" value="UniProtKB-ARBA"/>
</dbReference>
<dbReference type="GO" id="GO:0160214">
    <property type="term" value="F:endoplasmic reticulum-plasma membrane adaptor activity"/>
    <property type="evidence" value="ECO:0007669"/>
    <property type="project" value="UniProtKB-ARBA"/>
</dbReference>
<feature type="transmembrane region" description="Helical" evidence="7">
    <location>
        <begin position="359"/>
        <end position="378"/>
    </location>
</feature>
<dbReference type="GO" id="GO:0005886">
    <property type="term" value="C:plasma membrane"/>
    <property type="evidence" value="ECO:0007669"/>
    <property type="project" value="TreeGrafter"/>
</dbReference>
<evidence type="ECO:0000313" key="9">
    <source>
        <dbReference type="EMBL" id="KAJ8659557.1"/>
    </source>
</evidence>
<comment type="caution">
    <text evidence="9">The sequence shown here is derived from an EMBL/GenBank/DDBJ whole genome shotgun (WGS) entry which is preliminary data.</text>
</comment>
<evidence type="ECO:0000256" key="6">
    <source>
        <dbReference type="SAM" id="MobiDB-lite"/>
    </source>
</evidence>
<dbReference type="GO" id="GO:0007009">
    <property type="term" value="P:plasma membrane organization"/>
    <property type="evidence" value="ECO:0007669"/>
    <property type="project" value="UniProtKB-ARBA"/>
</dbReference>